<feature type="transmembrane region" description="Helical" evidence="4">
    <location>
        <begin position="59"/>
        <end position="86"/>
    </location>
</feature>
<dbReference type="Proteomes" id="UP000034137">
    <property type="component" value="Unassembled WGS sequence"/>
</dbReference>
<dbReference type="AlphaFoldDB" id="A0A0G0Q2Z9"/>
<dbReference type="InterPro" id="IPR036565">
    <property type="entry name" value="Mur-like_cat_sf"/>
</dbReference>
<sequence>MSLIFAVTTLLWFIVALFDYGEFGYIWQLKEYRLDRFKDFLSTVQGKEFLKSYLISGRLGLFIVLIFLFFFKVSIFLPAVLLLTILELSRIIYKILKKQIRYPKRTAKALLIVFIAVLIEFAAWFLVKDVKIMFLLYCSRFFILTFIVGLFYLPTKLIKSAYIIIASKKMFLNPQVKVIGITGSFGKTTVKNYLKQILGAKYNVVATPKNINTEIGIAKFISKTDFSKVDIFIVEMGAYRMGEIKQICDMVRPKIGILTAINEQHLSLFGDIKKTQKAKFELLDSLPADGLAITNSDNQYCRELLPKLKCEYKTFGQNPLFAPNAHIADVKTDQEKINFNIEFDKENLHLEAKVLGQHNVMNIAPVVIIAKTLGFNNQEIIEQVAKLEAPEGTLRALKYGESVVIDDSYNSNPDGFLAAINILKNYSSDYRKLVITRGMLELGEKSSELHQKIGAEIAKNADELIVISRDSEADLKKGAGEKIKIISCFSPDELLKLIQQSKTTRSIILLENRMPGSVLNELKS</sequence>
<proteinExistence type="predicted"/>
<dbReference type="PANTHER" id="PTHR43024">
    <property type="entry name" value="UDP-N-ACETYLMURAMOYL-TRIPEPTIDE--D-ALANYL-D-ALANINE LIGASE"/>
    <property type="match status" value="1"/>
</dbReference>
<dbReference type="InterPro" id="IPR036615">
    <property type="entry name" value="Mur_ligase_C_dom_sf"/>
</dbReference>
<dbReference type="Gene3D" id="3.40.1190.10">
    <property type="entry name" value="Mur-like, catalytic domain"/>
    <property type="match status" value="1"/>
</dbReference>
<evidence type="ECO:0000313" key="7">
    <source>
        <dbReference type="EMBL" id="KKR31741.1"/>
    </source>
</evidence>
<comment type="caution">
    <text evidence="7">The sequence shown here is derived from an EMBL/GenBank/DDBJ whole genome shotgun (WGS) entry which is preliminary data.</text>
</comment>
<evidence type="ECO:0000313" key="8">
    <source>
        <dbReference type="Proteomes" id="UP000034137"/>
    </source>
</evidence>
<dbReference type="EMBL" id="LBXO01000052">
    <property type="protein sequence ID" value="KKR31741.1"/>
    <property type="molecule type" value="Genomic_DNA"/>
</dbReference>
<dbReference type="Pfam" id="PF02875">
    <property type="entry name" value="Mur_ligase_C"/>
    <property type="match status" value="1"/>
</dbReference>
<feature type="transmembrane region" description="Helical" evidence="4">
    <location>
        <begin position="107"/>
        <end position="126"/>
    </location>
</feature>
<keyword evidence="2" id="KW-0547">Nucleotide-binding</keyword>
<dbReference type="InterPro" id="IPR013221">
    <property type="entry name" value="Mur_ligase_cen"/>
</dbReference>
<dbReference type="Pfam" id="PF08245">
    <property type="entry name" value="Mur_ligase_M"/>
    <property type="match status" value="1"/>
</dbReference>
<keyword evidence="1 7" id="KW-0436">Ligase</keyword>
<organism evidence="7 8">
    <name type="scientific">Candidatus Falkowbacteria bacterium GW2011_GWF2_39_8</name>
    <dbReference type="NCBI Taxonomy" id="1618642"/>
    <lineage>
        <taxon>Bacteria</taxon>
        <taxon>Candidatus Falkowiibacteriota</taxon>
    </lineage>
</organism>
<keyword evidence="3" id="KW-0067">ATP-binding</keyword>
<dbReference type="PANTHER" id="PTHR43024:SF1">
    <property type="entry name" value="UDP-N-ACETYLMURAMOYL-TRIPEPTIDE--D-ALANYL-D-ALANINE LIGASE"/>
    <property type="match status" value="1"/>
</dbReference>
<dbReference type="InterPro" id="IPR051046">
    <property type="entry name" value="MurCDEF_CellWall_CoF430Synth"/>
</dbReference>
<protein>
    <submittedName>
        <fullName evidence="7">UDP-N-acetylmuramoyl-tripeptide-D-alanyl-D-alanine ligase</fullName>
    </submittedName>
</protein>
<evidence type="ECO:0000256" key="2">
    <source>
        <dbReference type="ARBA" id="ARBA00022741"/>
    </source>
</evidence>
<gene>
    <name evidence="7" type="ORF">UT64_C0052G0004</name>
</gene>
<dbReference type="PATRIC" id="fig|1618642.3.peg.852"/>
<evidence type="ECO:0000256" key="3">
    <source>
        <dbReference type="ARBA" id="ARBA00022840"/>
    </source>
</evidence>
<feature type="domain" description="Mur ligase central" evidence="6">
    <location>
        <begin position="181"/>
        <end position="368"/>
    </location>
</feature>
<dbReference type="SUPFAM" id="SSF53244">
    <property type="entry name" value="MurD-like peptide ligases, peptide-binding domain"/>
    <property type="match status" value="1"/>
</dbReference>
<evidence type="ECO:0000256" key="1">
    <source>
        <dbReference type="ARBA" id="ARBA00022598"/>
    </source>
</evidence>
<dbReference type="InterPro" id="IPR004101">
    <property type="entry name" value="Mur_ligase_C"/>
</dbReference>
<feature type="transmembrane region" description="Helical" evidence="4">
    <location>
        <begin position="132"/>
        <end position="153"/>
    </location>
</feature>
<evidence type="ECO:0000256" key="4">
    <source>
        <dbReference type="SAM" id="Phobius"/>
    </source>
</evidence>
<keyword evidence="4" id="KW-1133">Transmembrane helix</keyword>
<dbReference type="SUPFAM" id="SSF53623">
    <property type="entry name" value="MurD-like peptide ligases, catalytic domain"/>
    <property type="match status" value="1"/>
</dbReference>
<dbReference type="Gene3D" id="3.90.190.20">
    <property type="entry name" value="Mur ligase, C-terminal domain"/>
    <property type="match status" value="1"/>
</dbReference>
<feature type="domain" description="Mur ligase C-terminal" evidence="5">
    <location>
        <begin position="403"/>
        <end position="502"/>
    </location>
</feature>
<accession>A0A0G0Q2Z9</accession>
<dbReference type="GO" id="GO:0016881">
    <property type="term" value="F:acid-amino acid ligase activity"/>
    <property type="evidence" value="ECO:0007669"/>
    <property type="project" value="InterPro"/>
</dbReference>
<evidence type="ECO:0000259" key="5">
    <source>
        <dbReference type="Pfam" id="PF02875"/>
    </source>
</evidence>
<evidence type="ECO:0000259" key="6">
    <source>
        <dbReference type="Pfam" id="PF08245"/>
    </source>
</evidence>
<keyword evidence="4" id="KW-0472">Membrane</keyword>
<keyword evidence="4" id="KW-0812">Transmembrane</keyword>
<dbReference type="GO" id="GO:0005524">
    <property type="term" value="F:ATP binding"/>
    <property type="evidence" value="ECO:0007669"/>
    <property type="project" value="UniProtKB-KW"/>
</dbReference>
<name>A0A0G0Q2Z9_9BACT</name>
<reference evidence="7 8" key="1">
    <citation type="journal article" date="2015" name="Nature">
        <title>rRNA introns, odd ribosomes, and small enigmatic genomes across a large radiation of phyla.</title>
        <authorList>
            <person name="Brown C.T."/>
            <person name="Hug L.A."/>
            <person name="Thomas B.C."/>
            <person name="Sharon I."/>
            <person name="Castelle C.J."/>
            <person name="Singh A."/>
            <person name="Wilkins M.J."/>
            <person name="Williams K.H."/>
            <person name="Banfield J.F."/>
        </authorList>
    </citation>
    <scope>NUCLEOTIDE SEQUENCE [LARGE SCALE GENOMIC DNA]</scope>
</reference>